<comment type="subcellular location">
    <subcellularLocation>
        <location evidence="1">Cell inner membrane</location>
        <topology evidence="1">Peripheral membrane protein</topology>
    </subcellularLocation>
</comment>
<keyword evidence="10" id="KW-1185">Reference proteome</keyword>
<evidence type="ECO:0000259" key="8">
    <source>
        <dbReference type="PROSITE" id="PS50893"/>
    </source>
</evidence>
<feature type="domain" description="ABC transporter" evidence="8">
    <location>
        <begin position="6"/>
        <end position="256"/>
    </location>
</feature>
<dbReference type="NCBIfam" id="TIGR01727">
    <property type="entry name" value="oligo_HPY"/>
    <property type="match status" value="1"/>
</dbReference>
<evidence type="ECO:0000256" key="3">
    <source>
        <dbReference type="ARBA" id="ARBA00022448"/>
    </source>
</evidence>
<dbReference type="GO" id="GO:0016887">
    <property type="term" value="F:ATP hydrolysis activity"/>
    <property type="evidence" value="ECO:0007669"/>
    <property type="project" value="InterPro"/>
</dbReference>
<dbReference type="KEGG" id="ssm:Spirs_2569"/>
<dbReference type="OrthoDB" id="337094at2"/>
<name>E1R4D8_SEDSS</name>
<keyword evidence="6" id="KW-0067">ATP-binding</keyword>
<evidence type="ECO:0000256" key="5">
    <source>
        <dbReference type="ARBA" id="ARBA00022741"/>
    </source>
</evidence>
<dbReference type="Proteomes" id="UP000002318">
    <property type="component" value="Chromosome"/>
</dbReference>
<dbReference type="PROSITE" id="PS50893">
    <property type="entry name" value="ABC_TRANSPORTER_2"/>
    <property type="match status" value="1"/>
</dbReference>
<accession>E1R4D8</accession>
<keyword evidence="5" id="KW-0547">Nucleotide-binding</keyword>
<dbReference type="SUPFAM" id="SSF52540">
    <property type="entry name" value="P-loop containing nucleoside triphosphate hydrolases"/>
    <property type="match status" value="1"/>
</dbReference>
<dbReference type="EMBL" id="CP002116">
    <property type="protein sequence ID" value="ADK81679.1"/>
    <property type="molecule type" value="Genomic_DNA"/>
</dbReference>
<evidence type="ECO:0000256" key="1">
    <source>
        <dbReference type="ARBA" id="ARBA00004417"/>
    </source>
</evidence>
<dbReference type="CDD" id="cd03257">
    <property type="entry name" value="ABC_NikE_OppD_transporters"/>
    <property type="match status" value="1"/>
</dbReference>
<dbReference type="GO" id="GO:0015833">
    <property type="term" value="P:peptide transport"/>
    <property type="evidence" value="ECO:0007669"/>
    <property type="project" value="InterPro"/>
</dbReference>
<dbReference type="InterPro" id="IPR017871">
    <property type="entry name" value="ABC_transporter-like_CS"/>
</dbReference>
<comment type="similarity">
    <text evidence="2">Belongs to the ABC transporter superfamily.</text>
</comment>
<evidence type="ECO:0000313" key="9">
    <source>
        <dbReference type="EMBL" id="ADK81679.1"/>
    </source>
</evidence>
<dbReference type="PANTHER" id="PTHR43297">
    <property type="entry name" value="OLIGOPEPTIDE TRANSPORT ATP-BINDING PROTEIN APPD"/>
    <property type="match status" value="1"/>
</dbReference>
<protein>
    <submittedName>
        <fullName evidence="9">Oligopeptide/dipeptide ABC transporter, ATPase subunit</fullName>
    </submittedName>
</protein>
<proteinExistence type="inferred from homology"/>
<gene>
    <name evidence="9" type="ordered locus">Spirs_2569</name>
</gene>
<dbReference type="Gene3D" id="3.40.50.300">
    <property type="entry name" value="P-loop containing nucleotide triphosphate hydrolases"/>
    <property type="match status" value="1"/>
</dbReference>
<dbReference type="HOGENOM" id="CLU_000604_1_23_12"/>
<sequence>MSDAILEIKDLHVQYNTDDAVVHALNGLNLTLEKGGVLGLVGETGAGKTTMALSILKLLPEKVGQVTKGTITYNSLDILKARKHQMMKLRGAKISMIFQDPMTSLNPIITVGDQILEVLDLHFPDMDKNEKDQKVDEILGLVGIQAKRKDEFPHQFSGGMKQRIGIAMALVAEPELLLADEPTTALDVTIQAQILKLMKELKDKFDTSMILITHDLGVVAEFCENVAIVYSGEIIEKGTIEDVFTRDHNHPYTEGLFNSIPNLTCDTERLVPIPGFMADPTNLPAGCKFAERCKYCMEECKTHVPPSYAIGTHSIKCFLFSDMEGDK</sequence>
<evidence type="ECO:0000256" key="7">
    <source>
        <dbReference type="ARBA" id="ARBA00023136"/>
    </source>
</evidence>
<dbReference type="AlphaFoldDB" id="E1R4D8"/>
<dbReference type="GO" id="GO:0005524">
    <property type="term" value="F:ATP binding"/>
    <property type="evidence" value="ECO:0007669"/>
    <property type="project" value="UniProtKB-KW"/>
</dbReference>
<keyword evidence="3" id="KW-0813">Transport</keyword>
<dbReference type="GO" id="GO:0005886">
    <property type="term" value="C:plasma membrane"/>
    <property type="evidence" value="ECO:0007669"/>
    <property type="project" value="UniProtKB-SubCell"/>
</dbReference>
<dbReference type="SMART" id="SM00382">
    <property type="entry name" value="AAA"/>
    <property type="match status" value="1"/>
</dbReference>
<dbReference type="InterPro" id="IPR003439">
    <property type="entry name" value="ABC_transporter-like_ATP-bd"/>
</dbReference>
<evidence type="ECO:0000256" key="6">
    <source>
        <dbReference type="ARBA" id="ARBA00022840"/>
    </source>
</evidence>
<dbReference type="InterPro" id="IPR003593">
    <property type="entry name" value="AAA+_ATPase"/>
</dbReference>
<dbReference type="InterPro" id="IPR013563">
    <property type="entry name" value="Oligopep_ABC_C"/>
</dbReference>
<keyword evidence="4" id="KW-1003">Cell membrane</keyword>
<dbReference type="Pfam" id="PF00005">
    <property type="entry name" value="ABC_tran"/>
    <property type="match status" value="1"/>
</dbReference>
<evidence type="ECO:0000256" key="2">
    <source>
        <dbReference type="ARBA" id="ARBA00005417"/>
    </source>
</evidence>
<dbReference type="RefSeq" id="WP_013255141.1">
    <property type="nucleotide sequence ID" value="NC_014364.1"/>
</dbReference>
<dbReference type="InterPro" id="IPR050388">
    <property type="entry name" value="ABC_Ni/Peptide_Import"/>
</dbReference>
<reference evidence="9 10" key="1">
    <citation type="journal article" date="2010" name="Stand. Genomic Sci.">
        <title>Complete genome sequence of Spirochaeta smaragdinae type strain (SEBR 4228).</title>
        <authorList>
            <person name="Mavromatis K."/>
            <person name="Yasawong M."/>
            <person name="Chertkov O."/>
            <person name="Lapidus A."/>
            <person name="Lucas S."/>
            <person name="Nolan M."/>
            <person name="Del Rio T.G."/>
            <person name="Tice H."/>
            <person name="Cheng J.F."/>
            <person name="Pitluck S."/>
            <person name="Liolios K."/>
            <person name="Ivanova N."/>
            <person name="Tapia R."/>
            <person name="Han C."/>
            <person name="Bruce D."/>
            <person name="Goodwin L."/>
            <person name="Pati A."/>
            <person name="Chen A."/>
            <person name="Palaniappan K."/>
            <person name="Land M."/>
            <person name="Hauser L."/>
            <person name="Chang Y.J."/>
            <person name="Jeffries C.D."/>
            <person name="Detter J.C."/>
            <person name="Rohde M."/>
            <person name="Brambilla E."/>
            <person name="Spring S."/>
            <person name="Goker M."/>
            <person name="Sikorski J."/>
            <person name="Woyke T."/>
            <person name="Bristow J."/>
            <person name="Eisen J.A."/>
            <person name="Markowitz V."/>
            <person name="Hugenholtz P."/>
            <person name="Klenk H.P."/>
            <person name="Kyrpides N.C."/>
        </authorList>
    </citation>
    <scope>NUCLEOTIDE SEQUENCE [LARGE SCALE GENOMIC DNA]</scope>
    <source>
        <strain evidence="10">DSM 11293 / JCM 15392 / SEBR 4228</strain>
    </source>
</reference>
<dbReference type="Pfam" id="PF08352">
    <property type="entry name" value="oligo_HPY"/>
    <property type="match status" value="1"/>
</dbReference>
<dbReference type="STRING" id="573413.Spirs_2569"/>
<dbReference type="PANTHER" id="PTHR43297:SF2">
    <property type="entry name" value="DIPEPTIDE TRANSPORT ATP-BINDING PROTEIN DPPD"/>
    <property type="match status" value="1"/>
</dbReference>
<keyword evidence="7" id="KW-0472">Membrane</keyword>
<evidence type="ECO:0000313" key="10">
    <source>
        <dbReference type="Proteomes" id="UP000002318"/>
    </source>
</evidence>
<organism evidence="9 10">
    <name type="scientific">Sediminispirochaeta smaragdinae (strain DSM 11293 / JCM 15392 / SEBR 4228)</name>
    <name type="common">Spirochaeta smaragdinae</name>
    <dbReference type="NCBI Taxonomy" id="573413"/>
    <lineage>
        <taxon>Bacteria</taxon>
        <taxon>Pseudomonadati</taxon>
        <taxon>Spirochaetota</taxon>
        <taxon>Spirochaetia</taxon>
        <taxon>Spirochaetales</taxon>
        <taxon>Spirochaetaceae</taxon>
        <taxon>Sediminispirochaeta</taxon>
    </lineage>
</organism>
<evidence type="ECO:0000256" key="4">
    <source>
        <dbReference type="ARBA" id="ARBA00022475"/>
    </source>
</evidence>
<dbReference type="eggNOG" id="COG0444">
    <property type="taxonomic scope" value="Bacteria"/>
</dbReference>
<dbReference type="FunFam" id="3.40.50.300:FF:000016">
    <property type="entry name" value="Oligopeptide ABC transporter ATP-binding component"/>
    <property type="match status" value="1"/>
</dbReference>
<dbReference type="InterPro" id="IPR027417">
    <property type="entry name" value="P-loop_NTPase"/>
</dbReference>
<dbReference type="PROSITE" id="PS00211">
    <property type="entry name" value="ABC_TRANSPORTER_1"/>
    <property type="match status" value="1"/>
</dbReference>